<reference evidence="2" key="1">
    <citation type="submission" date="2022-11" db="EMBL/GenBank/DDBJ databases">
        <title>Chromosome-level genome of Pogonophryne albipinna.</title>
        <authorList>
            <person name="Jo E."/>
        </authorList>
    </citation>
    <scope>NUCLEOTIDE SEQUENCE</scope>
    <source>
        <strain evidence="2">SGF0006</strain>
        <tissue evidence="2">Muscle</tissue>
    </source>
</reference>
<name>A0AAD6APA5_9TELE</name>
<feature type="compositionally biased region" description="Basic and acidic residues" evidence="1">
    <location>
        <begin position="22"/>
        <end position="32"/>
    </location>
</feature>
<dbReference type="EMBL" id="JAPTMU010000017">
    <property type="protein sequence ID" value="KAJ4928743.1"/>
    <property type="molecule type" value="Genomic_DNA"/>
</dbReference>
<dbReference type="Proteomes" id="UP001219934">
    <property type="component" value="Unassembled WGS sequence"/>
</dbReference>
<organism evidence="2 3">
    <name type="scientific">Pogonophryne albipinna</name>
    <dbReference type="NCBI Taxonomy" id="1090488"/>
    <lineage>
        <taxon>Eukaryota</taxon>
        <taxon>Metazoa</taxon>
        <taxon>Chordata</taxon>
        <taxon>Craniata</taxon>
        <taxon>Vertebrata</taxon>
        <taxon>Euteleostomi</taxon>
        <taxon>Actinopterygii</taxon>
        <taxon>Neopterygii</taxon>
        <taxon>Teleostei</taxon>
        <taxon>Neoteleostei</taxon>
        <taxon>Acanthomorphata</taxon>
        <taxon>Eupercaria</taxon>
        <taxon>Perciformes</taxon>
        <taxon>Notothenioidei</taxon>
        <taxon>Pogonophryne</taxon>
    </lineage>
</organism>
<evidence type="ECO:0000313" key="2">
    <source>
        <dbReference type="EMBL" id="KAJ4928743.1"/>
    </source>
</evidence>
<gene>
    <name evidence="2" type="ORF">JOQ06_004369</name>
</gene>
<evidence type="ECO:0000313" key="3">
    <source>
        <dbReference type="Proteomes" id="UP001219934"/>
    </source>
</evidence>
<proteinExistence type="predicted"/>
<feature type="compositionally biased region" description="Basic and acidic residues" evidence="1">
    <location>
        <begin position="73"/>
        <end position="106"/>
    </location>
</feature>
<protein>
    <submittedName>
        <fullName evidence="2">Uncharacterized protein</fullName>
    </submittedName>
</protein>
<comment type="caution">
    <text evidence="2">The sequence shown here is derived from an EMBL/GenBank/DDBJ whole genome shotgun (WGS) entry which is preliminary data.</text>
</comment>
<feature type="region of interest" description="Disordered" evidence="1">
    <location>
        <begin position="73"/>
        <end position="115"/>
    </location>
</feature>
<dbReference type="AlphaFoldDB" id="A0AAD6APA5"/>
<sequence length="151" mass="16498">MQCGLAFSKAGQCRIASLRKELHHKEKEDRGGGEGQGSTIEPAEAEAESFSSGRVLLKDPGYMRANMRGCGEAELRGRDRSGQKVMESADGRGRSTNRRGAERTNAEIHSQYSGRRLAGFRTGDAIESDTSTRHSRNTLALILISVFLERG</sequence>
<keyword evidence="3" id="KW-1185">Reference proteome</keyword>
<accession>A0AAD6APA5</accession>
<evidence type="ECO:0000256" key="1">
    <source>
        <dbReference type="SAM" id="MobiDB-lite"/>
    </source>
</evidence>
<feature type="region of interest" description="Disordered" evidence="1">
    <location>
        <begin position="22"/>
        <end position="54"/>
    </location>
</feature>